<feature type="transmembrane region" description="Helical" evidence="1">
    <location>
        <begin position="111"/>
        <end position="130"/>
    </location>
</feature>
<keyword evidence="1" id="KW-0472">Membrane</keyword>
<keyword evidence="1" id="KW-0812">Transmembrane</keyword>
<keyword evidence="1" id="KW-1133">Transmembrane helix</keyword>
<protein>
    <recommendedName>
        <fullName evidence="4">Modulator of FtsH protease</fullName>
    </recommendedName>
</protein>
<evidence type="ECO:0000313" key="3">
    <source>
        <dbReference type="Proteomes" id="UP001239085"/>
    </source>
</evidence>
<accession>A0ABU0PB29</accession>
<feature type="transmembrane region" description="Helical" evidence="1">
    <location>
        <begin position="72"/>
        <end position="90"/>
    </location>
</feature>
<dbReference type="EMBL" id="JAUSXK010000001">
    <property type="protein sequence ID" value="MDQ0644554.1"/>
    <property type="molecule type" value="Genomic_DNA"/>
</dbReference>
<comment type="caution">
    <text evidence="2">The sequence shown here is derived from an EMBL/GenBank/DDBJ whole genome shotgun (WGS) entry which is preliminary data.</text>
</comment>
<keyword evidence="3" id="KW-1185">Reference proteome</keyword>
<organism evidence="2 3">
    <name type="scientific">Microbacterium murale</name>
    <dbReference type="NCBI Taxonomy" id="1081040"/>
    <lineage>
        <taxon>Bacteria</taxon>
        <taxon>Bacillati</taxon>
        <taxon>Actinomycetota</taxon>
        <taxon>Actinomycetes</taxon>
        <taxon>Micrococcales</taxon>
        <taxon>Microbacteriaceae</taxon>
        <taxon>Microbacterium</taxon>
    </lineage>
</organism>
<name>A0ABU0PB29_9MICO</name>
<feature type="transmembrane region" description="Helical" evidence="1">
    <location>
        <begin position="136"/>
        <end position="158"/>
    </location>
</feature>
<gene>
    <name evidence="2" type="ORF">QFZ46_002714</name>
</gene>
<dbReference type="Proteomes" id="UP001239085">
    <property type="component" value="Unassembled WGS sequence"/>
</dbReference>
<reference evidence="2 3" key="1">
    <citation type="submission" date="2023-07" db="EMBL/GenBank/DDBJ databases">
        <title>Comparative genomics of wheat-associated soil bacteria to identify genetic determinants of phenazine resistance.</title>
        <authorList>
            <person name="Mouncey N."/>
        </authorList>
    </citation>
    <scope>NUCLEOTIDE SEQUENCE [LARGE SCALE GENOMIC DNA]</scope>
    <source>
        <strain evidence="2 3">W2I7</strain>
    </source>
</reference>
<evidence type="ECO:0000313" key="2">
    <source>
        <dbReference type="EMBL" id="MDQ0644554.1"/>
    </source>
</evidence>
<dbReference type="RefSeq" id="WP_307362396.1">
    <property type="nucleotide sequence ID" value="NZ_JAUSXK010000001.1"/>
</dbReference>
<proteinExistence type="predicted"/>
<evidence type="ECO:0008006" key="4">
    <source>
        <dbReference type="Google" id="ProtNLM"/>
    </source>
</evidence>
<sequence>MTDALAGWSDFNVAMAGASAALAGLVIVAASVNIDKIIKAGTLTARLGAAIASLVLALVASAVGLVPRVDPTWYGIVVLVGALTAGVFQFHATRVIMVDSESQQHGRVAKAVLGWLPVAGYIAAGVALALGSSSGLVLAAAGCLLAIVTAIVVSWVVLVEVLR</sequence>
<feature type="transmembrane region" description="Helical" evidence="1">
    <location>
        <begin position="12"/>
        <end position="32"/>
    </location>
</feature>
<evidence type="ECO:0000256" key="1">
    <source>
        <dbReference type="SAM" id="Phobius"/>
    </source>
</evidence>
<feature type="transmembrane region" description="Helical" evidence="1">
    <location>
        <begin position="44"/>
        <end position="66"/>
    </location>
</feature>